<feature type="signal peptide" evidence="1">
    <location>
        <begin position="1"/>
        <end position="29"/>
    </location>
</feature>
<sequence length="565" mass="60815">MRTTRRLSLAATIAALALLASGCSSSASAGASQSPSASASAVSAKVDYNPQSYDNLKDGGTYTSGGSFSGDDTQGLPWNVNASLTGARIWAWYNPVAITFSPSGDVQINKDYYTDATSATVNGKQVVTITINPKASYNDGTPIDWHSIEATWKVNNGSNKNYKVGGTSGFDQIESVKRGIDDRQAVVTFAQPYSAWPALFARFINPEAASEDDFNNAYSNRLQPQWGAGPFTVESYDQNSKQIVFTRNPRWWGRTAKLDKRIYLDLGSQSAINAFKNGQIDYTGLSTAEALNQAKGTPGTEIRQGGSPFEYYLFANGRSEVLKDVDVRHAVFAAVNRAEIAQIEFQGLNYSEPLPGSSIYYGFQKGYQDNVSKVLSYSTDQAGQILDKAGWKVGSDGIRTKDGKALEVNYVLFGDDPLDKAVAQSLVASEKKAGIKVNIQATDSSEWASTINGGKFDLVLSGNRSLDPYGSYSLSGFYSSDSESNITGIGTPEIDQEIKRVNAIADPAEQIEQANAVEQKALALYGVLPLYSGPSTYAVKKGLANVGATIFYSPLPEEIGWQKGV</sequence>
<protein>
    <submittedName>
        <fullName evidence="3">Peptide/nickel transport system substrate-binding protein</fullName>
    </submittedName>
</protein>
<dbReference type="RefSeq" id="WP_091966929.1">
    <property type="nucleotide sequence ID" value="NZ_FOGZ01000002.1"/>
</dbReference>
<name>A0A1H9PZ35_9ACTN</name>
<evidence type="ECO:0000259" key="2">
    <source>
        <dbReference type="Pfam" id="PF00496"/>
    </source>
</evidence>
<organism evidence="3 4">
    <name type="scientific">Propionibacterium cyclohexanicum</name>
    <dbReference type="NCBI Taxonomy" id="64702"/>
    <lineage>
        <taxon>Bacteria</taxon>
        <taxon>Bacillati</taxon>
        <taxon>Actinomycetota</taxon>
        <taxon>Actinomycetes</taxon>
        <taxon>Propionibacteriales</taxon>
        <taxon>Propionibacteriaceae</taxon>
        <taxon>Propionibacterium</taxon>
    </lineage>
</organism>
<dbReference type="PANTHER" id="PTHR30290">
    <property type="entry name" value="PERIPLASMIC BINDING COMPONENT OF ABC TRANSPORTER"/>
    <property type="match status" value="1"/>
</dbReference>
<keyword evidence="4" id="KW-1185">Reference proteome</keyword>
<feature type="domain" description="Solute-binding protein family 5" evidence="2">
    <location>
        <begin position="121"/>
        <end position="483"/>
    </location>
</feature>
<dbReference type="CDD" id="cd08501">
    <property type="entry name" value="PBP2_Lpqw"/>
    <property type="match status" value="1"/>
</dbReference>
<dbReference type="EMBL" id="FOGZ01000002">
    <property type="protein sequence ID" value="SER53408.1"/>
    <property type="molecule type" value="Genomic_DNA"/>
</dbReference>
<evidence type="ECO:0000313" key="3">
    <source>
        <dbReference type="EMBL" id="SER53408.1"/>
    </source>
</evidence>
<proteinExistence type="predicted"/>
<feature type="chain" id="PRO_5038478736" evidence="1">
    <location>
        <begin position="30"/>
        <end position="565"/>
    </location>
</feature>
<dbReference type="GO" id="GO:1904680">
    <property type="term" value="F:peptide transmembrane transporter activity"/>
    <property type="evidence" value="ECO:0007669"/>
    <property type="project" value="TreeGrafter"/>
</dbReference>
<dbReference type="PROSITE" id="PS51257">
    <property type="entry name" value="PROKAR_LIPOPROTEIN"/>
    <property type="match status" value="1"/>
</dbReference>
<dbReference type="PANTHER" id="PTHR30290:SF65">
    <property type="entry name" value="MONOACYL PHOSPHATIDYLINOSITOL TETRAMANNOSIDE-BINDING PROTEIN LPQW-RELATED"/>
    <property type="match status" value="1"/>
</dbReference>
<dbReference type="STRING" id="64702.SAMN05443377_10230"/>
<dbReference type="Pfam" id="PF00496">
    <property type="entry name" value="SBP_bac_5"/>
    <property type="match status" value="1"/>
</dbReference>
<gene>
    <name evidence="3" type="ORF">SAMN05443377_10230</name>
</gene>
<evidence type="ECO:0000313" key="4">
    <source>
        <dbReference type="Proteomes" id="UP000198815"/>
    </source>
</evidence>
<dbReference type="GO" id="GO:0015833">
    <property type="term" value="P:peptide transport"/>
    <property type="evidence" value="ECO:0007669"/>
    <property type="project" value="TreeGrafter"/>
</dbReference>
<keyword evidence="1" id="KW-0732">Signal</keyword>
<dbReference type="Gene3D" id="3.10.105.10">
    <property type="entry name" value="Dipeptide-binding Protein, Domain 3"/>
    <property type="match status" value="1"/>
</dbReference>
<dbReference type="AlphaFoldDB" id="A0A1H9PZ35"/>
<accession>A0A1H9PZ35</accession>
<evidence type="ECO:0000256" key="1">
    <source>
        <dbReference type="SAM" id="SignalP"/>
    </source>
</evidence>
<reference evidence="3 4" key="1">
    <citation type="submission" date="2016-10" db="EMBL/GenBank/DDBJ databases">
        <authorList>
            <person name="de Groot N.N."/>
        </authorList>
    </citation>
    <scope>NUCLEOTIDE SEQUENCE [LARGE SCALE GENOMIC DNA]</scope>
    <source>
        <strain evidence="3 4">DSM 16859</strain>
    </source>
</reference>
<dbReference type="SUPFAM" id="SSF53850">
    <property type="entry name" value="Periplasmic binding protein-like II"/>
    <property type="match status" value="1"/>
</dbReference>
<dbReference type="Gene3D" id="3.40.190.10">
    <property type="entry name" value="Periplasmic binding protein-like II"/>
    <property type="match status" value="1"/>
</dbReference>
<dbReference type="InterPro" id="IPR000914">
    <property type="entry name" value="SBP_5_dom"/>
</dbReference>
<dbReference type="OrthoDB" id="3713816at2"/>
<dbReference type="InterPro" id="IPR039424">
    <property type="entry name" value="SBP_5"/>
</dbReference>
<dbReference type="Proteomes" id="UP000198815">
    <property type="component" value="Unassembled WGS sequence"/>
</dbReference>